<dbReference type="KEGG" id="mds:MDIS_00005"/>
<reference evidence="13 14" key="1">
    <citation type="submission" date="2019-01" db="EMBL/GenBank/DDBJ databases">
        <authorList>
            <consortium name="Pathogen Informatics"/>
        </authorList>
    </citation>
    <scope>NUCLEOTIDE SEQUENCE [LARGE SCALE GENOMIC DNA]</scope>
    <source>
        <strain evidence="13 14">NCTC10125</strain>
    </source>
</reference>
<feature type="domain" description="AAA+ ATPase" evidence="11">
    <location>
        <begin position="148"/>
        <end position="283"/>
    </location>
</feature>
<dbReference type="Gene3D" id="3.40.50.300">
    <property type="entry name" value="P-loop containing nucleotide triphosphate hydrolases"/>
    <property type="match status" value="1"/>
</dbReference>
<evidence type="ECO:0000256" key="1">
    <source>
        <dbReference type="ARBA" id="ARBA00006583"/>
    </source>
</evidence>
<dbReference type="NCBIfam" id="NF001154">
    <property type="entry name" value="PRK00149.3-3"/>
    <property type="match status" value="1"/>
</dbReference>
<dbReference type="InterPro" id="IPR013317">
    <property type="entry name" value="DnaA_dom"/>
</dbReference>
<keyword evidence="7 9" id="KW-0238">DNA-binding</keyword>
<dbReference type="GO" id="GO:0003688">
    <property type="term" value="F:DNA replication origin binding"/>
    <property type="evidence" value="ECO:0007669"/>
    <property type="project" value="UniProtKB-UniRule"/>
</dbReference>
<evidence type="ECO:0000256" key="7">
    <source>
        <dbReference type="ARBA" id="ARBA00023125"/>
    </source>
</evidence>
<keyword evidence="2" id="KW-0963">Cytoplasm</keyword>
<dbReference type="InterPro" id="IPR003593">
    <property type="entry name" value="AAA+_ATPase"/>
</dbReference>
<dbReference type="SMART" id="SM00382">
    <property type="entry name" value="AAA"/>
    <property type="match status" value="1"/>
</dbReference>
<dbReference type="Proteomes" id="UP000289629">
    <property type="component" value="Chromosome"/>
</dbReference>
<keyword evidence="5 9" id="KW-0067">ATP-binding</keyword>
<dbReference type="GO" id="GO:0006275">
    <property type="term" value="P:regulation of DNA replication"/>
    <property type="evidence" value="ECO:0007669"/>
    <property type="project" value="UniProtKB-UniRule"/>
</dbReference>
<dbReference type="PANTHER" id="PTHR30050">
    <property type="entry name" value="CHROMOSOMAL REPLICATION INITIATOR PROTEIN DNAA"/>
    <property type="match status" value="1"/>
</dbReference>
<proteinExistence type="inferred from homology"/>
<dbReference type="PANTHER" id="PTHR30050:SF2">
    <property type="entry name" value="CHROMOSOMAL REPLICATION INITIATOR PROTEIN DNAA"/>
    <property type="match status" value="1"/>
</dbReference>
<dbReference type="Pfam" id="PF00308">
    <property type="entry name" value="Bac_DnaA"/>
    <property type="match status" value="1"/>
</dbReference>
<dbReference type="Pfam" id="PF08299">
    <property type="entry name" value="Bac_DnaA_C"/>
    <property type="match status" value="1"/>
</dbReference>
<dbReference type="CDD" id="cd00009">
    <property type="entry name" value="AAA"/>
    <property type="match status" value="1"/>
</dbReference>
<dbReference type="GO" id="GO:0005886">
    <property type="term" value="C:plasma membrane"/>
    <property type="evidence" value="ECO:0007669"/>
    <property type="project" value="TreeGrafter"/>
</dbReference>
<gene>
    <name evidence="13" type="primary">MCYN0001</name>
    <name evidence="13" type="ORF">NCTC10125_00001</name>
</gene>
<dbReference type="SMART" id="SM00760">
    <property type="entry name" value="Bac_DnaA_C"/>
    <property type="match status" value="1"/>
</dbReference>
<evidence type="ECO:0000259" key="11">
    <source>
        <dbReference type="SMART" id="SM00382"/>
    </source>
</evidence>
<dbReference type="GO" id="GO:0005524">
    <property type="term" value="F:ATP binding"/>
    <property type="evidence" value="ECO:0007669"/>
    <property type="project" value="UniProtKB-UniRule"/>
</dbReference>
<evidence type="ECO:0000256" key="8">
    <source>
        <dbReference type="NCBIfam" id="TIGR00362"/>
    </source>
</evidence>
<comment type="similarity">
    <text evidence="1 10">Belongs to the DnaA family.</text>
</comment>
<dbReference type="PRINTS" id="PR00051">
    <property type="entry name" value="DNAA"/>
</dbReference>
<evidence type="ECO:0000256" key="10">
    <source>
        <dbReference type="RuleBase" id="RU004227"/>
    </source>
</evidence>
<dbReference type="GO" id="GO:0008289">
    <property type="term" value="F:lipid binding"/>
    <property type="evidence" value="ECO:0007669"/>
    <property type="project" value="UniProtKB-KW"/>
</dbReference>
<evidence type="ECO:0000313" key="14">
    <source>
        <dbReference type="Proteomes" id="UP000289629"/>
    </source>
</evidence>
<keyword evidence="3 9" id="KW-0235">DNA replication</keyword>
<dbReference type="EMBL" id="LR214971">
    <property type="protein sequence ID" value="VEU61151.1"/>
    <property type="molecule type" value="Genomic_DNA"/>
</dbReference>
<dbReference type="SUPFAM" id="SSF52540">
    <property type="entry name" value="P-loop containing nucleoside triphosphate hydrolases"/>
    <property type="match status" value="1"/>
</dbReference>
<evidence type="ECO:0000256" key="3">
    <source>
        <dbReference type="ARBA" id="ARBA00022705"/>
    </source>
</evidence>
<dbReference type="AlphaFoldDB" id="A0AAJ5TBU2"/>
<dbReference type="InterPro" id="IPR013159">
    <property type="entry name" value="DnaA_C"/>
</dbReference>
<protein>
    <recommendedName>
        <fullName evidence="8 9">Chromosomal replication initiator protein DnaA</fullName>
    </recommendedName>
</protein>
<dbReference type="InterPro" id="IPR027417">
    <property type="entry name" value="P-loop_NTPase"/>
</dbReference>
<dbReference type="SUPFAM" id="SSF48295">
    <property type="entry name" value="TrpR-like"/>
    <property type="match status" value="1"/>
</dbReference>
<evidence type="ECO:0000256" key="2">
    <source>
        <dbReference type="ARBA" id="ARBA00022490"/>
    </source>
</evidence>
<name>A0AAJ5TBU2_9BACT</name>
<organism evidence="13 14">
    <name type="scientific">Mesomycoplasma dispar</name>
    <dbReference type="NCBI Taxonomy" id="86660"/>
    <lineage>
        <taxon>Bacteria</taxon>
        <taxon>Bacillati</taxon>
        <taxon>Mycoplasmatota</taxon>
        <taxon>Mycoplasmoidales</taxon>
        <taxon>Metamycoplasmataceae</taxon>
        <taxon>Mesomycoplasma</taxon>
    </lineage>
</organism>
<sequence>MRTNKNNIKVRTQQIKQQIENLLNDKMLYNNFFNTIYVVKETETEIIVDFTDFFAKQEVISRWVDTVEKAVKNLEISKVLTFNNMNNYTHSIGDKNEEQNFSINKGKYCSFKINNVLNKFTFKNFIKSNYNFQIFSIYDSIVANSKLNYSPIFISGPSGIGKTHFINAIGNLLVEKQKKVFYINDYKFISCISSWMQNGQNEKISEFLDWLSLVDVFLFDDIQGLGHKHQTLIVALEILNRFIEEDKTVIITSDKPPSLLGGFEERFITRFSSGLHIKLNKPKKEDFLRIFKCKLTEENLEKHIWTTEAFEFLSKHFRNSIRELEGALKSIAFYIQTNKDRFENEICFDKQKMFEIFVEKYEIEQTITPDLIISVVSKYYGVSVLDIKSEKRDKNIVHARDVAIWLIKNILDLTHNSVGAFFNNRKHSTIISILKKVDTLKQSNNNELEIALNHIYKQLNWSFKQKKQD</sequence>
<evidence type="ECO:0000256" key="9">
    <source>
        <dbReference type="RuleBase" id="RU000577"/>
    </source>
</evidence>
<evidence type="ECO:0000256" key="4">
    <source>
        <dbReference type="ARBA" id="ARBA00022741"/>
    </source>
</evidence>
<dbReference type="InterPro" id="IPR020591">
    <property type="entry name" value="Chromosome_initiator_DnaA-like"/>
</dbReference>
<keyword evidence="4 9" id="KW-0547">Nucleotide-binding</keyword>
<dbReference type="Gene3D" id="1.10.8.60">
    <property type="match status" value="1"/>
</dbReference>
<evidence type="ECO:0000256" key="5">
    <source>
        <dbReference type="ARBA" id="ARBA00022840"/>
    </source>
</evidence>
<comment type="function">
    <text evidence="9">Plays an essential role in the initiation and regulation of chromosomal replication. ATP-DnaA binds to the origin of replication (oriC) to initiate formation of the DNA replication initiation complex once per cell cycle. Binds the DnaA box (a 9 base pair repeat at the origin) and separates the double-stranded (ds)DNA. Forms a right-handed helical filament on oriC DNA; dsDNA binds to the exterior of the filament while single-stranded (ss)DNA is stabiized in the filament's interior. The ATP-DnaA-oriC complex binds and stabilizes one strand of the AT-rich DNA unwinding element (DUE), permitting loading of DNA polymerase. After initiation quickly degrades to an ADP-DnaA complex that is not apt for DNA replication. Binds acidic phospholipids.</text>
</comment>
<dbReference type="GO" id="GO:0006270">
    <property type="term" value="P:DNA replication initiation"/>
    <property type="evidence" value="ECO:0007669"/>
    <property type="project" value="UniProtKB-UniRule"/>
</dbReference>
<dbReference type="InterPro" id="IPR001957">
    <property type="entry name" value="Chromosome_initiator_DnaA"/>
</dbReference>
<dbReference type="Gene3D" id="1.10.1750.10">
    <property type="match status" value="1"/>
</dbReference>
<dbReference type="RefSeq" id="WP_044635094.1">
    <property type="nucleotide sequence ID" value="NZ_CP007229.1"/>
</dbReference>
<keyword evidence="6" id="KW-0446">Lipid-binding</keyword>
<dbReference type="NCBIfam" id="TIGR00362">
    <property type="entry name" value="DnaA"/>
    <property type="match status" value="1"/>
</dbReference>
<evidence type="ECO:0000259" key="12">
    <source>
        <dbReference type="SMART" id="SM00760"/>
    </source>
</evidence>
<dbReference type="InterPro" id="IPR010921">
    <property type="entry name" value="Trp_repressor/repl_initiator"/>
</dbReference>
<feature type="domain" description="Chromosomal replication initiator DnaA C-terminal" evidence="12">
    <location>
        <begin position="368"/>
        <end position="437"/>
    </location>
</feature>
<dbReference type="CDD" id="cd06571">
    <property type="entry name" value="Bac_DnaA_C"/>
    <property type="match status" value="1"/>
</dbReference>
<accession>A0AAJ5TBU2</accession>
<evidence type="ECO:0000313" key="13">
    <source>
        <dbReference type="EMBL" id="VEU61151.1"/>
    </source>
</evidence>
<evidence type="ECO:0000256" key="6">
    <source>
        <dbReference type="ARBA" id="ARBA00023121"/>
    </source>
</evidence>